<dbReference type="GO" id="GO:0015074">
    <property type="term" value="P:DNA integration"/>
    <property type="evidence" value="ECO:0007669"/>
    <property type="project" value="UniProtKB-KW"/>
</dbReference>
<reference evidence="6" key="1">
    <citation type="submission" date="2021-04" db="EMBL/GenBank/DDBJ databases">
        <title>Genome based classification of Actinospica acidithermotolerans sp. nov., an actinobacterium isolated from an Indonesian hot spring.</title>
        <authorList>
            <person name="Kusuma A.B."/>
            <person name="Putra K.E."/>
            <person name="Nafisah S."/>
            <person name="Loh J."/>
            <person name="Nouioui I."/>
            <person name="Goodfellow M."/>
        </authorList>
    </citation>
    <scope>NUCLEOTIDE SEQUENCE</scope>
    <source>
        <strain evidence="6">DSM 45618</strain>
    </source>
</reference>
<evidence type="ECO:0000313" key="7">
    <source>
        <dbReference type="Proteomes" id="UP000677913"/>
    </source>
</evidence>
<dbReference type="AlphaFoldDB" id="A0A8J7WL49"/>
<dbReference type="PANTHER" id="PTHR30349">
    <property type="entry name" value="PHAGE INTEGRASE-RELATED"/>
    <property type="match status" value="1"/>
</dbReference>
<dbReference type="Gene3D" id="1.10.443.10">
    <property type="entry name" value="Intergrase catalytic core"/>
    <property type="match status" value="1"/>
</dbReference>
<evidence type="ECO:0000256" key="2">
    <source>
        <dbReference type="ARBA" id="ARBA00023125"/>
    </source>
</evidence>
<feature type="region of interest" description="Disordered" evidence="4">
    <location>
        <begin position="398"/>
        <end position="418"/>
    </location>
</feature>
<dbReference type="SUPFAM" id="SSF56349">
    <property type="entry name" value="DNA breaking-rejoining enzymes"/>
    <property type="match status" value="1"/>
</dbReference>
<proteinExistence type="predicted"/>
<comment type="caution">
    <text evidence="6">The sequence shown here is derived from an EMBL/GenBank/DDBJ whole genome shotgun (WGS) entry which is preliminary data.</text>
</comment>
<dbReference type="Gene3D" id="1.10.150.130">
    <property type="match status" value="1"/>
</dbReference>
<protein>
    <submittedName>
        <fullName evidence="6">Site-specific integrase</fullName>
    </submittedName>
</protein>
<dbReference type="InterPro" id="IPR050090">
    <property type="entry name" value="Tyrosine_recombinase_XerCD"/>
</dbReference>
<feature type="domain" description="Tyr recombinase" evidence="5">
    <location>
        <begin position="190"/>
        <end position="387"/>
    </location>
</feature>
<keyword evidence="7" id="KW-1185">Reference proteome</keyword>
<evidence type="ECO:0000256" key="1">
    <source>
        <dbReference type="ARBA" id="ARBA00022908"/>
    </source>
</evidence>
<evidence type="ECO:0000259" key="5">
    <source>
        <dbReference type="PROSITE" id="PS51898"/>
    </source>
</evidence>
<dbReference type="PROSITE" id="PS51898">
    <property type="entry name" value="TYR_RECOMBINASE"/>
    <property type="match status" value="1"/>
</dbReference>
<dbReference type="RefSeq" id="WP_211468691.1">
    <property type="nucleotide sequence ID" value="NZ_JAGSXH010000047.1"/>
</dbReference>
<dbReference type="InterPro" id="IPR004107">
    <property type="entry name" value="Integrase_SAM-like_N"/>
</dbReference>
<dbReference type="CDD" id="cd01189">
    <property type="entry name" value="INT_ICEBs1_C_like"/>
    <property type="match status" value="1"/>
</dbReference>
<organism evidence="6 7">
    <name type="scientific">Actinocrinis puniceicyclus</name>
    <dbReference type="NCBI Taxonomy" id="977794"/>
    <lineage>
        <taxon>Bacteria</taxon>
        <taxon>Bacillati</taxon>
        <taxon>Actinomycetota</taxon>
        <taxon>Actinomycetes</taxon>
        <taxon>Catenulisporales</taxon>
        <taxon>Actinospicaceae</taxon>
        <taxon>Actinocrinis</taxon>
    </lineage>
</organism>
<dbReference type="GO" id="GO:0003677">
    <property type="term" value="F:DNA binding"/>
    <property type="evidence" value="ECO:0007669"/>
    <property type="project" value="UniProtKB-KW"/>
</dbReference>
<evidence type="ECO:0000256" key="3">
    <source>
        <dbReference type="ARBA" id="ARBA00023172"/>
    </source>
</evidence>
<dbReference type="InterPro" id="IPR010998">
    <property type="entry name" value="Integrase_recombinase_N"/>
</dbReference>
<keyword evidence="2" id="KW-0238">DNA-binding</keyword>
<sequence length="418" mass="46550">PLPDEDEIRKRLTLGQAVDNPLTLGQYLTEWLTTKADLAGGTQMSYQMHIRVHLIPHLGKIRLDKLRVSHVRGLVDAIETQNTKIEADNLRRAALKVELGQAIETGDADQARRIRARIKALGAPRRITGPSSVKRIRATLSSALSDAVAQMLIPVNPAKLIRLSGGRRPRGLVWTQPRVAAWRKTGKKPSPVMIWTIEQTIAFLHTTHGHPFAIAYHLMAFTGMRRGETAGLHWHDVDLDAGELTVTCQLAQIGWQTKLTAPKSEDSYRTIAIAQPMVELLRAHRAKQERNRTAMGQAWPDTNLVFTHPDGRRLHPAQLTYEFYKLVREHDLPPIRLHDLRHGTATHALTAGIDIKLVQDLLGHTTSSFTRDTYMSVADEARRTAADTLAAIFHHRDHPAGNATHEPRDGDAPAPQAA</sequence>
<keyword evidence="1" id="KW-0229">DNA integration</keyword>
<dbReference type="Pfam" id="PF14659">
    <property type="entry name" value="Phage_int_SAM_3"/>
    <property type="match status" value="1"/>
</dbReference>
<name>A0A8J7WL49_9ACTN</name>
<dbReference type="Pfam" id="PF00589">
    <property type="entry name" value="Phage_integrase"/>
    <property type="match status" value="1"/>
</dbReference>
<dbReference type="InterPro" id="IPR011010">
    <property type="entry name" value="DNA_brk_join_enz"/>
</dbReference>
<gene>
    <name evidence="6" type="ORF">KGA66_14830</name>
</gene>
<dbReference type="GO" id="GO:0006310">
    <property type="term" value="P:DNA recombination"/>
    <property type="evidence" value="ECO:0007669"/>
    <property type="project" value="UniProtKB-KW"/>
</dbReference>
<dbReference type="EMBL" id="JAGSXH010000047">
    <property type="protein sequence ID" value="MBS2964331.1"/>
    <property type="molecule type" value="Genomic_DNA"/>
</dbReference>
<evidence type="ECO:0000313" key="6">
    <source>
        <dbReference type="EMBL" id="MBS2964331.1"/>
    </source>
</evidence>
<dbReference type="Proteomes" id="UP000677913">
    <property type="component" value="Unassembled WGS sequence"/>
</dbReference>
<dbReference type="PANTHER" id="PTHR30349:SF91">
    <property type="entry name" value="INTA PROTEIN"/>
    <property type="match status" value="1"/>
</dbReference>
<dbReference type="InterPro" id="IPR002104">
    <property type="entry name" value="Integrase_catalytic"/>
</dbReference>
<dbReference type="InterPro" id="IPR013762">
    <property type="entry name" value="Integrase-like_cat_sf"/>
</dbReference>
<accession>A0A8J7WL49</accession>
<feature type="non-terminal residue" evidence="6">
    <location>
        <position position="1"/>
    </location>
</feature>
<evidence type="ECO:0000256" key="4">
    <source>
        <dbReference type="SAM" id="MobiDB-lite"/>
    </source>
</evidence>
<keyword evidence="3" id="KW-0233">DNA recombination</keyword>